<dbReference type="Proteomes" id="UP000009882">
    <property type="component" value="Unassembled WGS sequence"/>
</dbReference>
<evidence type="ECO:0000313" key="2">
    <source>
        <dbReference type="EMBL" id="EKV13893.1"/>
    </source>
</evidence>
<comment type="caution">
    <text evidence="2">The sequence shown here is derived from an EMBL/GenBank/DDBJ whole genome shotgun (WGS) entry which is preliminary data.</text>
</comment>
<feature type="region of interest" description="Disordered" evidence="1">
    <location>
        <begin position="68"/>
        <end position="120"/>
    </location>
</feature>
<reference evidence="3" key="1">
    <citation type="journal article" date="2012" name="BMC Genomics">
        <title>Genome sequence of the necrotrophic fungus Penicillium digitatum, the main postharvest pathogen of citrus.</title>
        <authorList>
            <person name="Marcet-Houben M."/>
            <person name="Ballester A.-R."/>
            <person name="de la Fuente B."/>
            <person name="Harries E."/>
            <person name="Marcos J.F."/>
            <person name="Gonzalez-Candelas L."/>
            <person name="Gabaldon T."/>
        </authorList>
    </citation>
    <scope>NUCLEOTIDE SEQUENCE [LARGE SCALE GENOMIC DNA]</scope>
    <source>
        <strain evidence="3">PHI26 / CECT 20796</strain>
    </source>
</reference>
<feature type="compositionally biased region" description="Polar residues" evidence="1">
    <location>
        <begin position="101"/>
        <end position="117"/>
    </location>
</feature>
<accession>K9GGN7</accession>
<feature type="compositionally biased region" description="Acidic residues" evidence="1">
    <location>
        <begin position="174"/>
        <end position="190"/>
    </location>
</feature>
<organism evidence="2 3">
    <name type="scientific">Penicillium digitatum (strain PHI26 / CECT 20796)</name>
    <name type="common">Green mold</name>
    <dbReference type="NCBI Taxonomy" id="1170229"/>
    <lineage>
        <taxon>Eukaryota</taxon>
        <taxon>Fungi</taxon>
        <taxon>Dikarya</taxon>
        <taxon>Ascomycota</taxon>
        <taxon>Pezizomycotina</taxon>
        <taxon>Eurotiomycetes</taxon>
        <taxon>Eurotiomycetidae</taxon>
        <taxon>Eurotiales</taxon>
        <taxon>Aspergillaceae</taxon>
        <taxon>Penicillium</taxon>
    </lineage>
</organism>
<proteinExistence type="predicted"/>
<name>K9GGN7_PEND2</name>
<dbReference type="OrthoDB" id="2143914at2759"/>
<dbReference type="HOGENOM" id="CLU_1054128_0_0_1"/>
<evidence type="ECO:0000313" key="3">
    <source>
        <dbReference type="Proteomes" id="UP000009882"/>
    </source>
</evidence>
<feature type="region of interest" description="Disordered" evidence="1">
    <location>
        <begin position="145"/>
        <end position="264"/>
    </location>
</feature>
<protein>
    <submittedName>
        <fullName evidence="2">Uncharacterized protein</fullName>
    </submittedName>
</protein>
<dbReference type="InParanoid" id="K9GGN7"/>
<dbReference type="EMBL" id="AKCT01000149">
    <property type="protein sequence ID" value="EKV13893.1"/>
    <property type="molecule type" value="Genomic_DNA"/>
</dbReference>
<sequence>MVNGHILDPAGQEKQSTPTRLLPGDAGIEADELRLEPAACVIGESMPAERYNKQPVSESYVVISQEKNRAAAHDDEGGLQRRDAESLSASPKLRQNGILARSSSPALQGSEKQSPCSPTKEVTGFCPVLDQAPVLAQPSVVISNFRPQERGTKDSVSITRMASPNRKRDRDEYISDDSSDDPDGPDDADYVGESGEDAHGNSIPSHRLKRARRAAVQLKPRPPRQNTKRLSVDEAVQPKVAADQTSPTSLHDIETIPIRGFLTR</sequence>
<evidence type="ECO:0000256" key="1">
    <source>
        <dbReference type="SAM" id="MobiDB-lite"/>
    </source>
</evidence>
<dbReference type="AlphaFoldDB" id="K9GGN7"/>
<feature type="region of interest" description="Disordered" evidence="1">
    <location>
        <begin position="1"/>
        <end position="28"/>
    </location>
</feature>
<feature type="compositionally biased region" description="Basic and acidic residues" evidence="1">
    <location>
        <begin position="68"/>
        <end position="85"/>
    </location>
</feature>
<keyword evidence="3" id="KW-1185">Reference proteome</keyword>
<gene>
    <name evidence="2" type="ORF">PDIG_35460</name>
</gene>